<dbReference type="AlphaFoldDB" id="A0A485M4M8"/>
<keyword evidence="1" id="KW-0805">Transcription regulation</keyword>
<protein>
    <submittedName>
        <fullName evidence="5">Putative transcriptional regulator (GntR family)</fullName>
    </submittedName>
</protein>
<evidence type="ECO:0000256" key="2">
    <source>
        <dbReference type="ARBA" id="ARBA00023125"/>
    </source>
</evidence>
<dbReference type="PANTHER" id="PTHR38445">
    <property type="entry name" value="HTH-TYPE TRANSCRIPTIONAL REPRESSOR YTRA"/>
    <property type="match status" value="1"/>
</dbReference>
<evidence type="ECO:0000259" key="4">
    <source>
        <dbReference type="PROSITE" id="PS50949"/>
    </source>
</evidence>
<dbReference type="EMBL" id="CAADRN010000333">
    <property type="protein sequence ID" value="VFU18207.1"/>
    <property type="molecule type" value="Genomic_DNA"/>
</dbReference>
<dbReference type="GO" id="GO:0003700">
    <property type="term" value="F:DNA-binding transcription factor activity"/>
    <property type="evidence" value="ECO:0007669"/>
    <property type="project" value="InterPro"/>
</dbReference>
<dbReference type="InterPro" id="IPR000524">
    <property type="entry name" value="Tscrpt_reg_HTH_GntR"/>
</dbReference>
<dbReference type="SMART" id="SM00345">
    <property type="entry name" value="HTH_GNTR"/>
    <property type="match status" value="1"/>
</dbReference>
<sequence>MDFDAARPIYLQIVELHKRALMTGELKTGDKILSQRNFAEQYKVNPNTVQRAYREMEALGLVETLRGQGTFVTVTKKQLRTMKDETADHALHSFICEMKTLGFTLTEVLTQVQETWEKEASER</sequence>
<accession>A0A485M4M8</accession>
<keyword evidence="3" id="KW-0804">Transcription</keyword>
<dbReference type="Pfam" id="PF00392">
    <property type="entry name" value="GntR"/>
    <property type="match status" value="1"/>
</dbReference>
<keyword evidence="2" id="KW-0238">DNA-binding</keyword>
<reference evidence="5" key="1">
    <citation type="submission" date="2019-03" db="EMBL/GenBank/DDBJ databases">
        <authorList>
            <person name="Hao L."/>
        </authorList>
    </citation>
    <scope>NUCLEOTIDE SEQUENCE</scope>
</reference>
<dbReference type="InterPro" id="IPR036388">
    <property type="entry name" value="WH-like_DNA-bd_sf"/>
</dbReference>
<dbReference type="CDD" id="cd07377">
    <property type="entry name" value="WHTH_GntR"/>
    <property type="match status" value="1"/>
</dbReference>
<dbReference type="InterPro" id="IPR036390">
    <property type="entry name" value="WH_DNA-bd_sf"/>
</dbReference>
<evidence type="ECO:0000256" key="3">
    <source>
        <dbReference type="ARBA" id="ARBA00023163"/>
    </source>
</evidence>
<evidence type="ECO:0000256" key="1">
    <source>
        <dbReference type="ARBA" id="ARBA00023015"/>
    </source>
</evidence>
<dbReference type="SUPFAM" id="SSF46785">
    <property type="entry name" value="Winged helix' DNA-binding domain"/>
    <property type="match status" value="1"/>
</dbReference>
<dbReference type="PROSITE" id="PS50949">
    <property type="entry name" value="HTH_GNTR"/>
    <property type="match status" value="1"/>
</dbReference>
<evidence type="ECO:0000313" key="5">
    <source>
        <dbReference type="EMBL" id="VFU18207.1"/>
    </source>
</evidence>
<dbReference type="PANTHER" id="PTHR38445:SF9">
    <property type="entry name" value="HTH-TYPE TRANSCRIPTIONAL REPRESSOR YTRA"/>
    <property type="match status" value="1"/>
</dbReference>
<dbReference type="GO" id="GO:0003677">
    <property type="term" value="F:DNA binding"/>
    <property type="evidence" value="ECO:0007669"/>
    <property type="project" value="UniProtKB-KW"/>
</dbReference>
<feature type="domain" description="HTH gntR-type" evidence="4">
    <location>
        <begin position="7"/>
        <end position="75"/>
    </location>
</feature>
<gene>
    <name evidence="5" type="primary">yhcF</name>
    <name evidence="5" type="ORF">SCFA_3990003</name>
</gene>
<dbReference type="Gene3D" id="1.10.10.10">
    <property type="entry name" value="Winged helix-like DNA-binding domain superfamily/Winged helix DNA-binding domain"/>
    <property type="match status" value="1"/>
</dbReference>
<organism evidence="5">
    <name type="scientific">anaerobic digester metagenome</name>
    <dbReference type="NCBI Taxonomy" id="1263854"/>
    <lineage>
        <taxon>unclassified sequences</taxon>
        <taxon>metagenomes</taxon>
        <taxon>ecological metagenomes</taxon>
    </lineage>
</organism>
<proteinExistence type="predicted"/>
<name>A0A485M4M8_9ZZZZ</name>